<reference evidence="3" key="1">
    <citation type="journal article" date="2019" name="Int. J. Syst. Evol. Microbiol.">
        <title>The Global Catalogue of Microorganisms (GCM) 10K type strain sequencing project: providing services to taxonomists for standard genome sequencing and annotation.</title>
        <authorList>
            <consortium name="The Broad Institute Genomics Platform"/>
            <consortium name="The Broad Institute Genome Sequencing Center for Infectious Disease"/>
            <person name="Wu L."/>
            <person name="Ma J."/>
        </authorList>
    </citation>
    <scope>NUCLEOTIDE SEQUENCE [LARGE SCALE GENOMIC DNA]</scope>
    <source>
        <strain evidence="3">JCM 16114</strain>
    </source>
</reference>
<evidence type="ECO:0008006" key="4">
    <source>
        <dbReference type="Google" id="ProtNLM"/>
    </source>
</evidence>
<gene>
    <name evidence="2" type="ORF">GCM10009850_091950</name>
</gene>
<evidence type="ECO:0000313" key="3">
    <source>
        <dbReference type="Proteomes" id="UP001499843"/>
    </source>
</evidence>
<dbReference type="RefSeq" id="WP_344489900.1">
    <property type="nucleotide sequence ID" value="NZ_BAAAQX010000035.1"/>
</dbReference>
<proteinExistence type="predicted"/>
<sequence>MRQSARIATLALAGAFALAAVAGPAAANVPSGIDALNGNSVLNGNNLCVQDIDAAGIGVKVPIGSVDSAGCAQR</sequence>
<feature type="signal peptide" evidence="1">
    <location>
        <begin position="1"/>
        <end position="27"/>
    </location>
</feature>
<evidence type="ECO:0000256" key="1">
    <source>
        <dbReference type="SAM" id="SignalP"/>
    </source>
</evidence>
<protein>
    <recommendedName>
        <fullName evidence="4">Chaplin domain-containing protein</fullName>
    </recommendedName>
</protein>
<comment type="caution">
    <text evidence="2">The sequence shown here is derived from an EMBL/GenBank/DDBJ whole genome shotgun (WGS) entry which is preliminary data.</text>
</comment>
<name>A0ABP5PS11_9ACTN</name>
<organism evidence="2 3">
    <name type="scientific">Nonomuraea monospora</name>
    <dbReference type="NCBI Taxonomy" id="568818"/>
    <lineage>
        <taxon>Bacteria</taxon>
        <taxon>Bacillati</taxon>
        <taxon>Actinomycetota</taxon>
        <taxon>Actinomycetes</taxon>
        <taxon>Streptosporangiales</taxon>
        <taxon>Streptosporangiaceae</taxon>
        <taxon>Nonomuraea</taxon>
    </lineage>
</organism>
<dbReference type="EMBL" id="BAAAQX010000035">
    <property type="protein sequence ID" value="GAA2213732.1"/>
    <property type="molecule type" value="Genomic_DNA"/>
</dbReference>
<keyword evidence="3" id="KW-1185">Reference proteome</keyword>
<keyword evidence="1" id="KW-0732">Signal</keyword>
<evidence type="ECO:0000313" key="2">
    <source>
        <dbReference type="EMBL" id="GAA2213732.1"/>
    </source>
</evidence>
<feature type="chain" id="PRO_5045670937" description="Chaplin domain-containing protein" evidence="1">
    <location>
        <begin position="28"/>
        <end position="74"/>
    </location>
</feature>
<accession>A0ABP5PS11</accession>
<dbReference type="Proteomes" id="UP001499843">
    <property type="component" value="Unassembled WGS sequence"/>
</dbReference>